<dbReference type="Proteomes" id="UP000654075">
    <property type="component" value="Unassembled WGS sequence"/>
</dbReference>
<dbReference type="OrthoDB" id="422469at2759"/>
<protein>
    <submittedName>
        <fullName evidence="4">Uncharacterized protein</fullName>
    </submittedName>
</protein>
<reference evidence="4" key="1">
    <citation type="submission" date="2021-02" db="EMBL/GenBank/DDBJ databases">
        <authorList>
            <person name="Dougan E. K."/>
            <person name="Rhodes N."/>
            <person name="Thang M."/>
            <person name="Chan C."/>
        </authorList>
    </citation>
    <scope>NUCLEOTIDE SEQUENCE</scope>
</reference>
<comment type="caution">
    <text evidence="4">The sequence shown here is derived from an EMBL/GenBank/DDBJ whole genome shotgun (WGS) entry which is preliminary data.</text>
</comment>
<feature type="region of interest" description="Disordered" evidence="3">
    <location>
        <begin position="1"/>
        <end position="33"/>
    </location>
</feature>
<dbReference type="InterPro" id="IPR001525">
    <property type="entry name" value="C5_MeTfrase"/>
</dbReference>
<evidence type="ECO:0000313" key="5">
    <source>
        <dbReference type="Proteomes" id="UP000654075"/>
    </source>
</evidence>
<name>A0A813DCU2_POLGL</name>
<dbReference type="GO" id="GO:0032259">
    <property type="term" value="P:methylation"/>
    <property type="evidence" value="ECO:0007669"/>
    <property type="project" value="UniProtKB-KW"/>
</dbReference>
<evidence type="ECO:0000256" key="1">
    <source>
        <dbReference type="ARBA" id="ARBA00022603"/>
    </source>
</evidence>
<evidence type="ECO:0000313" key="4">
    <source>
        <dbReference type="EMBL" id="CAE8583754.1"/>
    </source>
</evidence>
<sequence>DTAADDEDDENSSNTELETSESEDFADSETASSEYDLSDTRNLCALTVMHSAKLCMQKLNIPHGFLTPPPGTLEYTLAAGCTGAGTPTAWMQVSGIAFAEIMQSESDIATRQFLSASYPNSERLFKACAVGRLDLGECIKHDAVCSPSGSEDMLVAGPPCPPFPTLNPRRRLPKYNPFEEPKAQAIIDICRHIRRRQPKSFVIEEVTSVYFPSPKTCKGPFFNRYKDLPLETRDDSAMDTQVAGMIQEFAHVPRFFRNLHQASAQGDCRADCRAACEVEHAGVCRLNGILQEHLRECTRKPHQPNESYRGLWLAYTGLRKQIGLRAEGGLGSDRLCSWHRPTRQQQRS</sequence>
<organism evidence="4 5">
    <name type="scientific">Polarella glacialis</name>
    <name type="common">Dinoflagellate</name>
    <dbReference type="NCBI Taxonomy" id="89957"/>
    <lineage>
        <taxon>Eukaryota</taxon>
        <taxon>Sar</taxon>
        <taxon>Alveolata</taxon>
        <taxon>Dinophyceae</taxon>
        <taxon>Suessiales</taxon>
        <taxon>Suessiaceae</taxon>
        <taxon>Polarella</taxon>
    </lineage>
</organism>
<dbReference type="AlphaFoldDB" id="A0A813DCU2"/>
<proteinExistence type="predicted"/>
<dbReference type="Gene3D" id="3.40.50.150">
    <property type="entry name" value="Vaccinia Virus protein VP39"/>
    <property type="match status" value="1"/>
</dbReference>
<feature type="compositionally biased region" description="Acidic residues" evidence="3">
    <location>
        <begin position="1"/>
        <end position="11"/>
    </location>
</feature>
<feature type="compositionally biased region" description="Acidic residues" evidence="3">
    <location>
        <begin position="18"/>
        <end position="27"/>
    </location>
</feature>
<gene>
    <name evidence="4" type="ORF">PGLA1383_LOCUS2703</name>
</gene>
<feature type="non-terminal residue" evidence="4">
    <location>
        <position position="1"/>
    </location>
</feature>
<dbReference type="SUPFAM" id="SSF53335">
    <property type="entry name" value="S-adenosyl-L-methionine-dependent methyltransferases"/>
    <property type="match status" value="1"/>
</dbReference>
<dbReference type="GO" id="GO:0008168">
    <property type="term" value="F:methyltransferase activity"/>
    <property type="evidence" value="ECO:0007669"/>
    <property type="project" value="UniProtKB-KW"/>
</dbReference>
<dbReference type="EMBL" id="CAJNNV010000861">
    <property type="protein sequence ID" value="CAE8583754.1"/>
    <property type="molecule type" value="Genomic_DNA"/>
</dbReference>
<keyword evidence="1" id="KW-0489">Methyltransferase</keyword>
<accession>A0A813DCU2</accession>
<evidence type="ECO:0000256" key="3">
    <source>
        <dbReference type="SAM" id="MobiDB-lite"/>
    </source>
</evidence>
<keyword evidence="2" id="KW-0808">Transferase</keyword>
<dbReference type="Pfam" id="PF00145">
    <property type="entry name" value="DNA_methylase"/>
    <property type="match status" value="1"/>
</dbReference>
<evidence type="ECO:0000256" key="2">
    <source>
        <dbReference type="ARBA" id="ARBA00022679"/>
    </source>
</evidence>
<dbReference type="InterPro" id="IPR029063">
    <property type="entry name" value="SAM-dependent_MTases_sf"/>
</dbReference>
<keyword evidence="5" id="KW-1185">Reference proteome</keyword>